<dbReference type="InterPro" id="IPR043128">
    <property type="entry name" value="Rev_trsase/Diguanyl_cyclase"/>
</dbReference>
<feature type="non-terminal residue" evidence="8">
    <location>
        <position position="1"/>
    </location>
</feature>
<dbReference type="OrthoDB" id="115435at2759"/>
<dbReference type="Gene3D" id="3.30.70.270">
    <property type="match status" value="2"/>
</dbReference>
<organism evidence="8 9">
    <name type="scientific">Brachionus calyciflorus</name>
    <dbReference type="NCBI Taxonomy" id="104777"/>
    <lineage>
        <taxon>Eukaryota</taxon>
        <taxon>Metazoa</taxon>
        <taxon>Spiralia</taxon>
        <taxon>Gnathifera</taxon>
        <taxon>Rotifera</taxon>
        <taxon>Eurotatoria</taxon>
        <taxon>Monogononta</taxon>
        <taxon>Pseudotrocha</taxon>
        <taxon>Ploima</taxon>
        <taxon>Brachionidae</taxon>
        <taxon>Brachionus</taxon>
    </lineage>
</organism>
<sequence length="398" mass="46232">LNKIIKGDSYPLPSIKDLFNKLSEADVFTRMDKSAYHQIPIEEESIKYTAFICEFGLFEYLSMPMGIKSAPAWFQRVIEDALKDLIYRRLIDVYIDDSFIFTRCRLFGIKYHETVVFEVIEVLRNRNFKISLEKCKAAVEEVDLLGFIISKNRIKPNPNRAKCLLEKPKQINIRELECWLGIANGYRTFIDGYAQIKKNGAVDGKKGAIEWNQDAETNFEKLKTILCSDLVLALPNFEKTMHLRTDACDYGYCAVSEQEQEDGIFKPISYFSKNYTAAEKNYSTPEKELLSVVKSIEEHHQFLYGKYFVVHTEYLPLTWILSKRNVHPRLERWLLRVSIYDFKIEYILGPKNIIADSFSRLPNSSEKYTLINEQGEIDVLADPGDTVEKKIPQIANEY</sequence>
<evidence type="ECO:0000313" key="8">
    <source>
        <dbReference type="EMBL" id="CAF0710916.1"/>
    </source>
</evidence>
<dbReference type="GO" id="GO:0004519">
    <property type="term" value="F:endonuclease activity"/>
    <property type="evidence" value="ECO:0007669"/>
    <property type="project" value="UniProtKB-KW"/>
</dbReference>
<dbReference type="InterPro" id="IPR050951">
    <property type="entry name" value="Retrovirus_Pol_polyprotein"/>
</dbReference>
<keyword evidence="5" id="KW-0378">Hydrolase</keyword>
<evidence type="ECO:0000256" key="4">
    <source>
        <dbReference type="ARBA" id="ARBA00022759"/>
    </source>
</evidence>
<dbReference type="EMBL" id="CAJNOC010000060">
    <property type="protein sequence ID" value="CAF0710916.1"/>
    <property type="molecule type" value="Genomic_DNA"/>
</dbReference>
<evidence type="ECO:0000256" key="2">
    <source>
        <dbReference type="ARBA" id="ARBA00022695"/>
    </source>
</evidence>
<protein>
    <recommendedName>
        <fullName evidence="7">Reverse transcriptase domain-containing protein</fullName>
    </recommendedName>
</protein>
<evidence type="ECO:0000256" key="5">
    <source>
        <dbReference type="ARBA" id="ARBA00022801"/>
    </source>
</evidence>
<dbReference type="InterPro" id="IPR043502">
    <property type="entry name" value="DNA/RNA_pol_sf"/>
</dbReference>
<keyword evidence="2" id="KW-0548">Nucleotidyltransferase</keyword>
<keyword evidence="1" id="KW-0808">Transferase</keyword>
<evidence type="ECO:0000256" key="3">
    <source>
        <dbReference type="ARBA" id="ARBA00022722"/>
    </source>
</evidence>
<evidence type="ECO:0000256" key="1">
    <source>
        <dbReference type="ARBA" id="ARBA00022679"/>
    </source>
</evidence>
<dbReference type="InterPro" id="IPR041373">
    <property type="entry name" value="RT_RNaseH"/>
</dbReference>
<dbReference type="CDD" id="cd01647">
    <property type="entry name" value="RT_LTR"/>
    <property type="match status" value="1"/>
</dbReference>
<dbReference type="PANTHER" id="PTHR37984:SF5">
    <property type="entry name" value="PROTEIN NYNRIN-LIKE"/>
    <property type="match status" value="1"/>
</dbReference>
<dbReference type="Pfam" id="PF17917">
    <property type="entry name" value="RT_RNaseH"/>
    <property type="match status" value="1"/>
</dbReference>
<evidence type="ECO:0000259" key="7">
    <source>
        <dbReference type="PROSITE" id="PS50878"/>
    </source>
</evidence>
<dbReference type="InterPro" id="IPR000477">
    <property type="entry name" value="RT_dom"/>
</dbReference>
<keyword evidence="9" id="KW-1185">Reference proteome</keyword>
<evidence type="ECO:0000256" key="6">
    <source>
        <dbReference type="ARBA" id="ARBA00022918"/>
    </source>
</evidence>
<keyword evidence="6" id="KW-0695">RNA-directed DNA polymerase</keyword>
<dbReference type="PROSITE" id="PS50878">
    <property type="entry name" value="RT_POL"/>
    <property type="match status" value="1"/>
</dbReference>
<reference evidence="8" key="1">
    <citation type="submission" date="2021-02" db="EMBL/GenBank/DDBJ databases">
        <authorList>
            <person name="Nowell W R."/>
        </authorList>
    </citation>
    <scope>NUCLEOTIDE SEQUENCE</scope>
    <source>
        <strain evidence="8">Ploen Becks lab</strain>
    </source>
</reference>
<feature type="domain" description="Reverse transcriptase" evidence="7">
    <location>
        <begin position="1"/>
        <end position="149"/>
    </location>
</feature>
<dbReference type="Proteomes" id="UP000663879">
    <property type="component" value="Unassembled WGS sequence"/>
</dbReference>
<proteinExistence type="predicted"/>
<dbReference type="SUPFAM" id="SSF56672">
    <property type="entry name" value="DNA/RNA polymerases"/>
    <property type="match status" value="1"/>
</dbReference>
<dbReference type="GO" id="GO:0003964">
    <property type="term" value="F:RNA-directed DNA polymerase activity"/>
    <property type="evidence" value="ECO:0007669"/>
    <property type="project" value="UniProtKB-KW"/>
</dbReference>
<dbReference type="PANTHER" id="PTHR37984">
    <property type="entry name" value="PROTEIN CBG26694"/>
    <property type="match status" value="1"/>
</dbReference>
<comment type="caution">
    <text evidence="8">The sequence shown here is derived from an EMBL/GenBank/DDBJ whole genome shotgun (WGS) entry which is preliminary data.</text>
</comment>
<dbReference type="GO" id="GO:0016787">
    <property type="term" value="F:hydrolase activity"/>
    <property type="evidence" value="ECO:0007669"/>
    <property type="project" value="UniProtKB-KW"/>
</dbReference>
<keyword evidence="4" id="KW-0255">Endonuclease</keyword>
<gene>
    <name evidence="8" type="ORF">OXX778_LOCUS1030</name>
</gene>
<evidence type="ECO:0000313" key="9">
    <source>
        <dbReference type="Proteomes" id="UP000663879"/>
    </source>
</evidence>
<accession>A0A813LYD0</accession>
<dbReference type="CDD" id="cd09274">
    <property type="entry name" value="RNase_HI_RT_Ty3"/>
    <property type="match status" value="1"/>
</dbReference>
<dbReference type="Pfam" id="PF00078">
    <property type="entry name" value="RVT_1"/>
    <property type="match status" value="1"/>
</dbReference>
<dbReference type="Gene3D" id="3.10.10.10">
    <property type="entry name" value="HIV Type 1 Reverse Transcriptase, subunit A, domain 1"/>
    <property type="match status" value="1"/>
</dbReference>
<name>A0A813LYD0_9BILA</name>
<dbReference type="AlphaFoldDB" id="A0A813LYD0"/>
<keyword evidence="3" id="KW-0540">Nuclease</keyword>